<evidence type="ECO:0000256" key="4">
    <source>
        <dbReference type="ARBA" id="ARBA00023163"/>
    </source>
</evidence>
<gene>
    <name evidence="6" type="ORF">C8D85_2633</name>
</gene>
<dbReference type="InterPro" id="IPR036388">
    <property type="entry name" value="WH-like_DNA-bd_sf"/>
</dbReference>
<dbReference type="SUPFAM" id="SSF53850">
    <property type="entry name" value="Periplasmic binding protein-like II"/>
    <property type="match status" value="1"/>
</dbReference>
<organism evidence="6 7">
    <name type="scientific">Marinomonas communis</name>
    <dbReference type="NCBI Taxonomy" id="28254"/>
    <lineage>
        <taxon>Bacteria</taxon>
        <taxon>Pseudomonadati</taxon>
        <taxon>Pseudomonadota</taxon>
        <taxon>Gammaproteobacteria</taxon>
        <taxon>Oceanospirillales</taxon>
        <taxon>Oceanospirillaceae</taxon>
        <taxon>Marinomonas</taxon>
    </lineage>
</organism>
<keyword evidence="7" id="KW-1185">Reference proteome</keyword>
<accession>A0A4R6XAP2</accession>
<dbReference type="CDD" id="cd08472">
    <property type="entry name" value="PBP2_CrgA_like_3"/>
    <property type="match status" value="1"/>
</dbReference>
<dbReference type="PRINTS" id="PR00039">
    <property type="entry name" value="HTHLYSR"/>
</dbReference>
<evidence type="ECO:0000256" key="3">
    <source>
        <dbReference type="ARBA" id="ARBA00023125"/>
    </source>
</evidence>
<reference evidence="6 7" key="1">
    <citation type="submission" date="2019-03" db="EMBL/GenBank/DDBJ databases">
        <title>Genomic Encyclopedia of Type Strains, Phase IV (KMG-IV): sequencing the most valuable type-strain genomes for metagenomic binning, comparative biology and taxonomic classification.</title>
        <authorList>
            <person name="Goeker M."/>
        </authorList>
    </citation>
    <scope>NUCLEOTIDE SEQUENCE [LARGE SCALE GENOMIC DNA]</scope>
    <source>
        <strain evidence="6 7">DSM 5604</strain>
    </source>
</reference>
<dbReference type="PANTHER" id="PTHR30537:SF72">
    <property type="entry name" value="LYSR FAMILY TRANSCRIPTIONAL REGULATOR"/>
    <property type="match status" value="1"/>
</dbReference>
<evidence type="ECO:0000256" key="1">
    <source>
        <dbReference type="ARBA" id="ARBA00009437"/>
    </source>
</evidence>
<dbReference type="InterPro" id="IPR000847">
    <property type="entry name" value="LysR_HTH_N"/>
</dbReference>
<evidence type="ECO:0000313" key="6">
    <source>
        <dbReference type="EMBL" id="TDR12598.1"/>
    </source>
</evidence>
<sequence>MDTLEAMRRFIVVAETGSFTESAERLNIPKSAISSSVQRLEKRLGVRLFHRSTRRVTLSSAGQSYYPECLRILNELDCLENQFQTENEVIRGVLKVDMANRFFMSVVLPRLPEFLDKYPLIDLQVQTSDQRVDPIKDGIDCLIRAGQLTDSALVARPLGQFKMLNCVSASYRDQFGVPETLDDLSQHKLIEYLPGGSDVPRGFEYVNEECVQFISMPTSITVTNTDAYRACCLKGLGIVQIPQHGVQDELDRGELVEVLPEFRPASMPISMLYPSRRLLPKRVVVFMDWLTDTVKAMHER</sequence>
<dbReference type="PANTHER" id="PTHR30537">
    <property type="entry name" value="HTH-TYPE TRANSCRIPTIONAL REGULATOR"/>
    <property type="match status" value="1"/>
</dbReference>
<protein>
    <submittedName>
        <fullName evidence="6">LysR family transcriptional regulator</fullName>
    </submittedName>
</protein>
<evidence type="ECO:0000259" key="5">
    <source>
        <dbReference type="PROSITE" id="PS50931"/>
    </source>
</evidence>
<evidence type="ECO:0000313" key="7">
    <source>
        <dbReference type="Proteomes" id="UP000295729"/>
    </source>
</evidence>
<keyword evidence="4" id="KW-0804">Transcription</keyword>
<dbReference type="GO" id="GO:0003700">
    <property type="term" value="F:DNA-binding transcription factor activity"/>
    <property type="evidence" value="ECO:0007669"/>
    <property type="project" value="InterPro"/>
</dbReference>
<dbReference type="PROSITE" id="PS50931">
    <property type="entry name" value="HTH_LYSR"/>
    <property type="match status" value="1"/>
</dbReference>
<comment type="caution">
    <text evidence="6">The sequence shown here is derived from an EMBL/GenBank/DDBJ whole genome shotgun (WGS) entry which is preliminary data.</text>
</comment>
<dbReference type="FunFam" id="1.10.10.10:FF:000001">
    <property type="entry name" value="LysR family transcriptional regulator"/>
    <property type="match status" value="1"/>
</dbReference>
<keyword evidence="2" id="KW-0805">Transcription regulation</keyword>
<comment type="similarity">
    <text evidence="1">Belongs to the LysR transcriptional regulatory family.</text>
</comment>
<dbReference type="Proteomes" id="UP000295729">
    <property type="component" value="Unassembled WGS sequence"/>
</dbReference>
<evidence type="ECO:0000256" key="2">
    <source>
        <dbReference type="ARBA" id="ARBA00023015"/>
    </source>
</evidence>
<dbReference type="RefSeq" id="WP_133563428.1">
    <property type="nucleotide sequence ID" value="NZ_SNZA01000004.1"/>
</dbReference>
<dbReference type="EMBL" id="SNZA01000004">
    <property type="protein sequence ID" value="TDR12598.1"/>
    <property type="molecule type" value="Genomic_DNA"/>
</dbReference>
<dbReference type="Gene3D" id="3.40.190.290">
    <property type="match status" value="1"/>
</dbReference>
<feature type="domain" description="HTH lysR-type" evidence="5">
    <location>
        <begin position="1"/>
        <end position="59"/>
    </location>
</feature>
<name>A0A4R6XAP2_9GAMM</name>
<dbReference type="GO" id="GO:0043565">
    <property type="term" value="F:sequence-specific DNA binding"/>
    <property type="evidence" value="ECO:0007669"/>
    <property type="project" value="TreeGrafter"/>
</dbReference>
<dbReference type="InterPro" id="IPR005119">
    <property type="entry name" value="LysR_subst-bd"/>
</dbReference>
<proteinExistence type="inferred from homology"/>
<dbReference type="Pfam" id="PF00126">
    <property type="entry name" value="HTH_1"/>
    <property type="match status" value="1"/>
</dbReference>
<dbReference type="Gene3D" id="1.10.10.10">
    <property type="entry name" value="Winged helix-like DNA-binding domain superfamily/Winged helix DNA-binding domain"/>
    <property type="match status" value="1"/>
</dbReference>
<dbReference type="GO" id="GO:0006351">
    <property type="term" value="P:DNA-templated transcription"/>
    <property type="evidence" value="ECO:0007669"/>
    <property type="project" value="TreeGrafter"/>
</dbReference>
<dbReference type="Pfam" id="PF03466">
    <property type="entry name" value="LysR_substrate"/>
    <property type="match status" value="1"/>
</dbReference>
<dbReference type="SUPFAM" id="SSF46785">
    <property type="entry name" value="Winged helix' DNA-binding domain"/>
    <property type="match status" value="1"/>
</dbReference>
<dbReference type="InterPro" id="IPR058163">
    <property type="entry name" value="LysR-type_TF_proteobact-type"/>
</dbReference>
<dbReference type="AlphaFoldDB" id="A0A4R6XAP2"/>
<dbReference type="OrthoDB" id="9815676at2"/>
<dbReference type="InterPro" id="IPR036390">
    <property type="entry name" value="WH_DNA-bd_sf"/>
</dbReference>
<keyword evidence="3" id="KW-0238">DNA-binding</keyword>